<evidence type="ECO:0000313" key="4">
    <source>
        <dbReference type="Proteomes" id="UP001341840"/>
    </source>
</evidence>
<reference evidence="3 4" key="1">
    <citation type="journal article" date="2023" name="Plants (Basel)">
        <title>Bridging the Gap: Combining Genomics and Transcriptomics Approaches to Understand Stylosanthes scabra, an Orphan Legume from the Brazilian Caatinga.</title>
        <authorList>
            <person name="Ferreira-Neto J.R.C."/>
            <person name="da Silva M.D."/>
            <person name="Binneck E."/>
            <person name="de Melo N.F."/>
            <person name="da Silva R.H."/>
            <person name="de Melo A.L.T.M."/>
            <person name="Pandolfi V."/>
            <person name="Bustamante F.O."/>
            <person name="Brasileiro-Vidal A.C."/>
            <person name="Benko-Iseppon A.M."/>
        </authorList>
    </citation>
    <scope>NUCLEOTIDE SEQUENCE [LARGE SCALE GENOMIC DNA]</scope>
    <source>
        <tissue evidence="3">Leaves</tissue>
    </source>
</reference>
<evidence type="ECO:0000256" key="1">
    <source>
        <dbReference type="SAM" id="MobiDB-lite"/>
    </source>
</evidence>
<accession>A0ABU6YUE8</accession>
<dbReference type="InterPro" id="IPR049172">
    <property type="entry name" value="DUF6857_pln"/>
</dbReference>
<comment type="caution">
    <text evidence="3">The sequence shown here is derived from an EMBL/GenBank/DDBJ whole genome shotgun (WGS) entry which is preliminary data.</text>
</comment>
<dbReference type="PANTHER" id="PTHR31928">
    <property type="entry name" value="EXPRESSED PROTEIN"/>
    <property type="match status" value="1"/>
</dbReference>
<name>A0ABU6YUE8_9FABA</name>
<evidence type="ECO:0000313" key="3">
    <source>
        <dbReference type="EMBL" id="MED6213571.1"/>
    </source>
</evidence>
<dbReference type="EMBL" id="JASCZI010243761">
    <property type="protein sequence ID" value="MED6213571.1"/>
    <property type="molecule type" value="Genomic_DNA"/>
</dbReference>
<keyword evidence="4" id="KW-1185">Reference proteome</keyword>
<protein>
    <recommendedName>
        <fullName evidence="2">DUF6857 domain-containing protein</fullName>
    </recommendedName>
</protein>
<dbReference type="PANTHER" id="PTHR31928:SF3">
    <property type="entry name" value="EXPRESSED PROTEIN"/>
    <property type="match status" value="1"/>
</dbReference>
<dbReference type="Pfam" id="PF21647">
    <property type="entry name" value="DUF6857"/>
    <property type="match status" value="1"/>
</dbReference>
<feature type="compositionally biased region" description="Polar residues" evidence="1">
    <location>
        <begin position="96"/>
        <end position="111"/>
    </location>
</feature>
<gene>
    <name evidence="3" type="ORF">PIB30_094645</name>
</gene>
<dbReference type="Proteomes" id="UP001341840">
    <property type="component" value="Unassembled WGS sequence"/>
</dbReference>
<dbReference type="InterPro" id="IPR010341">
    <property type="entry name" value="DUF936_pln"/>
</dbReference>
<feature type="compositionally biased region" description="Low complexity" evidence="1">
    <location>
        <begin position="9"/>
        <end position="19"/>
    </location>
</feature>
<feature type="non-terminal residue" evidence="3">
    <location>
        <position position="129"/>
    </location>
</feature>
<feature type="region of interest" description="Disordered" evidence="1">
    <location>
        <begin position="1"/>
        <end position="36"/>
    </location>
</feature>
<sequence length="129" mass="13916">MSRRLSDVNGNKTSSSDSSTNEKSKTGYPDGGVSREKCNLTFLGITIHEKKWTDGNVPLGSVSANLAKLGKEAMQRKALASAVAAEALEEANATEWSSQPKNDGFSWSSRDFPTLGFEKDKSSLNSELQ</sequence>
<feature type="region of interest" description="Disordered" evidence="1">
    <location>
        <begin position="92"/>
        <end position="129"/>
    </location>
</feature>
<evidence type="ECO:0000259" key="2">
    <source>
        <dbReference type="Pfam" id="PF21647"/>
    </source>
</evidence>
<feature type="domain" description="DUF6857" evidence="2">
    <location>
        <begin position="47"/>
        <end position="95"/>
    </location>
</feature>
<proteinExistence type="predicted"/>
<organism evidence="3 4">
    <name type="scientific">Stylosanthes scabra</name>
    <dbReference type="NCBI Taxonomy" id="79078"/>
    <lineage>
        <taxon>Eukaryota</taxon>
        <taxon>Viridiplantae</taxon>
        <taxon>Streptophyta</taxon>
        <taxon>Embryophyta</taxon>
        <taxon>Tracheophyta</taxon>
        <taxon>Spermatophyta</taxon>
        <taxon>Magnoliopsida</taxon>
        <taxon>eudicotyledons</taxon>
        <taxon>Gunneridae</taxon>
        <taxon>Pentapetalae</taxon>
        <taxon>rosids</taxon>
        <taxon>fabids</taxon>
        <taxon>Fabales</taxon>
        <taxon>Fabaceae</taxon>
        <taxon>Papilionoideae</taxon>
        <taxon>50 kb inversion clade</taxon>
        <taxon>dalbergioids sensu lato</taxon>
        <taxon>Dalbergieae</taxon>
        <taxon>Pterocarpus clade</taxon>
        <taxon>Stylosanthes</taxon>
    </lineage>
</organism>